<evidence type="ECO:0000256" key="1">
    <source>
        <dbReference type="SAM" id="MobiDB-lite"/>
    </source>
</evidence>
<keyword evidence="3" id="KW-1185">Reference proteome</keyword>
<evidence type="ECO:0000313" key="3">
    <source>
        <dbReference type="Proteomes" id="UP000703269"/>
    </source>
</evidence>
<feature type="region of interest" description="Disordered" evidence="1">
    <location>
        <begin position="335"/>
        <end position="380"/>
    </location>
</feature>
<feature type="compositionally biased region" description="Pro residues" evidence="1">
    <location>
        <begin position="362"/>
        <end position="371"/>
    </location>
</feature>
<evidence type="ECO:0000313" key="2">
    <source>
        <dbReference type="EMBL" id="GJE91177.1"/>
    </source>
</evidence>
<dbReference type="EMBL" id="BPQB01000020">
    <property type="protein sequence ID" value="GJE91177.1"/>
    <property type="molecule type" value="Genomic_DNA"/>
</dbReference>
<name>A0A9P3G8F0_9APHY</name>
<proteinExistence type="predicted"/>
<reference evidence="2 3" key="1">
    <citation type="submission" date="2021-08" db="EMBL/GenBank/DDBJ databases">
        <title>Draft Genome Sequence of Phanerochaete sordida strain YK-624.</title>
        <authorList>
            <person name="Mori T."/>
            <person name="Dohra H."/>
            <person name="Suzuki T."/>
            <person name="Kawagishi H."/>
            <person name="Hirai H."/>
        </authorList>
    </citation>
    <scope>NUCLEOTIDE SEQUENCE [LARGE SCALE GENOMIC DNA]</scope>
    <source>
        <strain evidence="2 3">YK-624</strain>
    </source>
</reference>
<comment type="caution">
    <text evidence="2">The sequence shown here is derived from an EMBL/GenBank/DDBJ whole genome shotgun (WGS) entry which is preliminary data.</text>
</comment>
<gene>
    <name evidence="2" type="ORF">PsYK624_073260</name>
</gene>
<dbReference type="AlphaFoldDB" id="A0A9P3G8F0"/>
<feature type="region of interest" description="Disordered" evidence="1">
    <location>
        <begin position="84"/>
        <end position="197"/>
    </location>
</feature>
<dbReference type="Proteomes" id="UP000703269">
    <property type="component" value="Unassembled WGS sequence"/>
</dbReference>
<sequence length="504" mass="53789">MSPSPEDVCGSPDAAGSAMKNGPSEQQWLAGSGPRIGNGGRSDNCGFNNIVDNSNQGDCESSCTIASIPKETRQLYKKNAAEAFAPGNKFSTSANASPSRHSALVQHASPTIAHPMTRQASPRTPVRRPILRPATEPPSPTSPTLTTPPLSPSSSVSSQDSADESFSTFASGDRGRYVRPDSIFVSTPPSSPTKAKSVEVRMLAEDDANEDELALLAPMPTAAKDRANVVPVQVEEVPRTQAPSDAAHDALAEMFAIFKSGDPSRYGRAIEIGKEIRASQRPVRVGMVAVDPDEYEAKFSAGDAARALLYEEKEMVVEVTVETVVSYDAPAGGNFPQARAYAPPPSPSSSTSSFYVRDPTPFRLPAPPPPSRVSLASPARSFATDDCPNSLRSVRSWSTVHEFAAVAQGVVADSQARFRPLAESIDIRSRRGSDAEPVELEAVGSATAEAGLFKRPRRLRDVVRAMPLRLSSPWKGSVKQGIEKAKKWARVLGSRRPSLDDVAK</sequence>
<accession>A0A9P3G8F0</accession>
<organism evidence="2 3">
    <name type="scientific">Phanerochaete sordida</name>
    <dbReference type="NCBI Taxonomy" id="48140"/>
    <lineage>
        <taxon>Eukaryota</taxon>
        <taxon>Fungi</taxon>
        <taxon>Dikarya</taxon>
        <taxon>Basidiomycota</taxon>
        <taxon>Agaricomycotina</taxon>
        <taxon>Agaricomycetes</taxon>
        <taxon>Polyporales</taxon>
        <taxon>Phanerochaetaceae</taxon>
        <taxon>Phanerochaete</taxon>
    </lineage>
</organism>
<feature type="compositionally biased region" description="Low complexity" evidence="1">
    <location>
        <begin position="142"/>
        <end position="168"/>
    </location>
</feature>
<feature type="region of interest" description="Disordered" evidence="1">
    <location>
        <begin position="1"/>
        <end position="45"/>
    </location>
</feature>
<protein>
    <submittedName>
        <fullName evidence="2">Uncharacterized protein</fullName>
    </submittedName>
</protein>
<feature type="compositionally biased region" description="Low complexity" evidence="1">
    <location>
        <begin position="348"/>
        <end position="361"/>
    </location>
</feature>
<feature type="compositionally biased region" description="Polar residues" evidence="1">
    <location>
        <begin position="89"/>
        <end position="100"/>
    </location>
</feature>